<feature type="binding site" evidence="11">
    <location>
        <position position="13"/>
    </location>
    <ligand>
        <name>Zn(2+)</name>
        <dbReference type="ChEBI" id="CHEBI:29105"/>
    </ligand>
</feature>
<keyword evidence="4 10" id="KW-0863">Zinc-finger</keyword>
<dbReference type="SMART" id="SM00868">
    <property type="entry name" value="zf-AD"/>
    <property type="match status" value="1"/>
</dbReference>
<dbReference type="Gene3D" id="3.30.160.60">
    <property type="entry name" value="Classic Zinc Finger"/>
    <property type="match status" value="6"/>
</dbReference>
<dbReference type="GO" id="GO:0000981">
    <property type="term" value="F:DNA-binding transcription factor activity, RNA polymerase II-specific"/>
    <property type="evidence" value="ECO:0007669"/>
    <property type="project" value="TreeGrafter"/>
</dbReference>
<dbReference type="GO" id="GO:0045893">
    <property type="term" value="P:positive regulation of DNA-templated transcription"/>
    <property type="evidence" value="ECO:0007669"/>
    <property type="project" value="UniProtKB-ARBA"/>
</dbReference>
<sequence length="506" mass="57560">MVSESNDEEVVVCRACISECVEYKSLHKQGICMGEVQTLASMLSFITNLDFSNDDIESFPSNICLRCVQNVAKTYAFKKMVMETDEVLRRQLAELDCGIGMTDAGAGDSVIEDLDTESAESVVEEHHLEVEEGTDLDESDQLHDLATAAQFKRSVESMEYVSLTVLDSVVDGCDAAISMEQMQCDIEHNEQNCEEDEVVVHEVAESEEVYQSDTEEDGRNKEYEEIYEVKLDEMSQSDCSLLEIAEGHQIHNHFKREIKSVDADGEWDISLEQKIKPPTKIRKKSNQPKPPNPDLQCKVCGKQLSNQNSFKYHMQLHSDATPYLCSLCGEGFKTRNAYEGHIIIHDPNNPNTCELCGKAYRQSSSLRTHMLSHTGERPFQCDICGKSMTQKSGYKKHMLVHTGEKPHTCDVCGREFRYSSNLIAHKRCHSGERPYECPHCKRGFPTAEQMKRHSLVHSGERPFQCEICNKRFKRRTSLMSHRHTHDSEPELIVDHKVCKSNVVELY</sequence>
<evidence type="ECO:0000256" key="10">
    <source>
        <dbReference type="PROSITE-ProRule" id="PRU00042"/>
    </source>
</evidence>
<evidence type="ECO:0000313" key="15">
    <source>
        <dbReference type="EMBL" id="JAI49155.1"/>
    </source>
</evidence>
<feature type="binding site" evidence="11">
    <location>
        <position position="16"/>
    </location>
    <ligand>
        <name>Zn(2+)</name>
        <dbReference type="ChEBI" id="CHEBI:29105"/>
    </ligand>
</feature>
<keyword evidence="8" id="KW-0804">Transcription</keyword>
<evidence type="ECO:0000259" key="14">
    <source>
        <dbReference type="PROSITE" id="PS51915"/>
    </source>
</evidence>
<feature type="domain" description="C2H2-type" evidence="13">
    <location>
        <begin position="463"/>
        <end position="490"/>
    </location>
</feature>
<dbReference type="GO" id="GO:0032502">
    <property type="term" value="P:developmental process"/>
    <property type="evidence" value="ECO:0007669"/>
    <property type="project" value="UniProtKB-ARBA"/>
</dbReference>
<feature type="domain" description="C2H2-type" evidence="13">
    <location>
        <begin position="295"/>
        <end position="322"/>
    </location>
</feature>
<dbReference type="OrthoDB" id="6077919at2759"/>
<feature type="compositionally biased region" description="Basic residues" evidence="12">
    <location>
        <begin position="277"/>
        <end position="286"/>
    </location>
</feature>
<dbReference type="InterPro" id="IPR050457">
    <property type="entry name" value="ZnFinger_BTB_dom_contain"/>
</dbReference>
<evidence type="ECO:0000256" key="7">
    <source>
        <dbReference type="ARBA" id="ARBA00023125"/>
    </source>
</evidence>
<evidence type="ECO:0000256" key="6">
    <source>
        <dbReference type="ARBA" id="ARBA00023015"/>
    </source>
</evidence>
<keyword evidence="3" id="KW-0677">Repeat</keyword>
<feature type="domain" description="C2H2-type" evidence="13">
    <location>
        <begin position="379"/>
        <end position="406"/>
    </location>
</feature>
<evidence type="ECO:0000256" key="11">
    <source>
        <dbReference type="PROSITE-ProRule" id="PRU01263"/>
    </source>
</evidence>
<feature type="binding site" evidence="11">
    <location>
        <position position="64"/>
    </location>
    <ligand>
        <name>Zn(2+)</name>
        <dbReference type="ChEBI" id="CHEBI:29105"/>
    </ligand>
</feature>
<dbReference type="Pfam" id="PF13894">
    <property type="entry name" value="zf-C2H2_4"/>
    <property type="match status" value="1"/>
</dbReference>
<evidence type="ECO:0000256" key="8">
    <source>
        <dbReference type="ARBA" id="ARBA00023163"/>
    </source>
</evidence>
<dbReference type="GO" id="GO:0005694">
    <property type="term" value="C:chromosome"/>
    <property type="evidence" value="ECO:0007669"/>
    <property type="project" value="UniProtKB-ARBA"/>
</dbReference>
<feature type="region of interest" description="Disordered" evidence="12">
    <location>
        <begin position="270"/>
        <end position="295"/>
    </location>
</feature>
<dbReference type="Pfam" id="PF13912">
    <property type="entry name" value="zf-C2H2_6"/>
    <property type="match status" value="1"/>
</dbReference>
<proteinExistence type="predicted"/>
<evidence type="ECO:0000256" key="2">
    <source>
        <dbReference type="ARBA" id="ARBA00022723"/>
    </source>
</evidence>
<dbReference type="Pfam" id="PF00096">
    <property type="entry name" value="zf-C2H2"/>
    <property type="match status" value="4"/>
</dbReference>
<dbReference type="FunFam" id="3.30.160.60:FF:001228">
    <property type="entry name" value="Zinc finger protein 236"/>
    <property type="match status" value="1"/>
</dbReference>
<feature type="binding site" evidence="11">
    <location>
        <position position="67"/>
    </location>
    <ligand>
        <name>Zn(2+)</name>
        <dbReference type="ChEBI" id="CHEBI:29105"/>
    </ligand>
</feature>
<dbReference type="GeneID" id="108979024"/>
<dbReference type="FunFam" id="3.30.160.60:FF:000202">
    <property type="entry name" value="Zinc finger protein 574"/>
    <property type="match status" value="1"/>
</dbReference>
<dbReference type="InterPro" id="IPR013087">
    <property type="entry name" value="Znf_C2H2_type"/>
</dbReference>
<dbReference type="FunFam" id="3.30.160.60:FF:000624">
    <property type="entry name" value="zinc finger protein 697"/>
    <property type="match status" value="1"/>
</dbReference>
<dbReference type="PROSITE" id="PS51915">
    <property type="entry name" value="ZAD"/>
    <property type="match status" value="1"/>
</dbReference>
<evidence type="ECO:0000256" key="12">
    <source>
        <dbReference type="SAM" id="MobiDB-lite"/>
    </source>
</evidence>
<gene>
    <name evidence="15" type="primary">ZNF227_7</name>
    <name evidence="15" type="ORF">c0_g1_i1</name>
</gene>
<evidence type="ECO:0000259" key="13">
    <source>
        <dbReference type="PROSITE" id="PS50157"/>
    </source>
</evidence>
<dbReference type="Pfam" id="PF07776">
    <property type="entry name" value="zf-AD"/>
    <property type="match status" value="1"/>
</dbReference>
<dbReference type="SUPFAM" id="SSF57667">
    <property type="entry name" value="beta-beta-alpha zinc fingers"/>
    <property type="match status" value="4"/>
</dbReference>
<dbReference type="PROSITE" id="PS00028">
    <property type="entry name" value="ZINC_FINGER_C2H2_1"/>
    <property type="match status" value="7"/>
</dbReference>
<feature type="domain" description="C2H2-type" evidence="13">
    <location>
        <begin position="435"/>
        <end position="462"/>
    </location>
</feature>
<feature type="domain" description="C2H2-type" evidence="13">
    <location>
        <begin position="407"/>
        <end position="434"/>
    </location>
</feature>
<dbReference type="FunFam" id="3.30.160.60:FF:001732">
    <property type="entry name" value="Zgc:162936"/>
    <property type="match status" value="1"/>
</dbReference>
<dbReference type="PANTHER" id="PTHR46105">
    <property type="entry name" value="AGAP004733-PA"/>
    <property type="match status" value="1"/>
</dbReference>
<dbReference type="Gene3D" id="3.40.1800.20">
    <property type="match status" value="1"/>
</dbReference>
<dbReference type="EMBL" id="GDHF01003159">
    <property type="protein sequence ID" value="JAI49155.1"/>
    <property type="molecule type" value="Transcribed_RNA"/>
</dbReference>
<keyword evidence="9" id="KW-0539">Nucleus</keyword>
<dbReference type="SUPFAM" id="SSF57716">
    <property type="entry name" value="Glucocorticoid receptor-like (DNA-binding domain)"/>
    <property type="match status" value="1"/>
</dbReference>
<dbReference type="FunFam" id="3.30.160.60:FF:002343">
    <property type="entry name" value="Zinc finger protein 33A"/>
    <property type="match status" value="1"/>
</dbReference>
<evidence type="ECO:0000256" key="3">
    <source>
        <dbReference type="ARBA" id="ARBA00022737"/>
    </source>
</evidence>
<keyword evidence="2 11" id="KW-0479">Metal-binding</keyword>
<dbReference type="AlphaFoldDB" id="A0A0K8WE74"/>
<dbReference type="FunFam" id="3.30.160.60:FF:004171">
    <property type="entry name" value="LD39664p"/>
    <property type="match status" value="1"/>
</dbReference>
<feature type="domain" description="ZAD" evidence="14">
    <location>
        <begin position="11"/>
        <end position="91"/>
    </location>
</feature>
<protein>
    <submittedName>
        <fullName evidence="15">Zinc finger protein 227</fullName>
    </submittedName>
</protein>
<feature type="domain" description="C2H2-type" evidence="13">
    <location>
        <begin position="351"/>
        <end position="378"/>
    </location>
</feature>
<comment type="subcellular location">
    <subcellularLocation>
        <location evidence="1">Nucleus</location>
    </subcellularLocation>
</comment>
<reference evidence="15" key="1">
    <citation type="submission" date="2015-06" db="EMBL/GenBank/DDBJ databases">
        <authorList>
            <person name="Hoefler B.C."/>
            <person name="Straight P.D."/>
        </authorList>
    </citation>
    <scope>NUCLEOTIDE SEQUENCE</scope>
</reference>
<name>A0A0K8WE74_BACLA</name>
<dbReference type="GO" id="GO:0000978">
    <property type="term" value="F:RNA polymerase II cis-regulatory region sequence-specific DNA binding"/>
    <property type="evidence" value="ECO:0007669"/>
    <property type="project" value="TreeGrafter"/>
</dbReference>
<organism evidence="15">
    <name type="scientific">Bactrocera latifrons</name>
    <name type="common">Malaysian fruit fly</name>
    <name type="synonym">Chaetodacus latifrons</name>
    <dbReference type="NCBI Taxonomy" id="174628"/>
    <lineage>
        <taxon>Eukaryota</taxon>
        <taxon>Metazoa</taxon>
        <taxon>Ecdysozoa</taxon>
        <taxon>Arthropoda</taxon>
        <taxon>Hexapoda</taxon>
        <taxon>Insecta</taxon>
        <taxon>Pterygota</taxon>
        <taxon>Neoptera</taxon>
        <taxon>Endopterygota</taxon>
        <taxon>Diptera</taxon>
        <taxon>Brachycera</taxon>
        <taxon>Muscomorpha</taxon>
        <taxon>Tephritoidea</taxon>
        <taxon>Tephritidae</taxon>
        <taxon>Bactrocera</taxon>
        <taxon>Bactrocera</taxon>
    </lineage>
</organism>
<evidence type="ECO:0000256" key="5">
    <source>
        <dbReference type="ARBA" id="ARBA00022833"/>
    </source>
</evidence>
<evidence type="ECO:0000256" key="1">
    <source>
        <dbReference type="ARBA" id="ARBA00004123"/>
    </source>
</evidence>
<dbReference type="GO" id="GO:0008270">
    <property type="term" value="F:zinc ion binding"/>
    <property type="evidence" value="ECO:0007669"/>
    <property type="project" value="UniProtKB-UniRule"/>
</dbReference>
<dbReference type="InterPro" id="IPR036236">
    <property type="entry name" value="Znf_C2H2_sf"/>
</dbReference>
<feature type="domain" description="C2H2-type" evidence="13">
    <location>
        <begin position="323"/>
        <end position="350"/>
    </location>
</feature>
<dbReference type="PROSITE" id="PS50157">
    <property type="entry name" value="ZINC_FINGER_C2H2_2"/>
    <property type="match status" value="7"/>
</dbReference>
<keyword evidence="7" id="KW-0238">DNA-binding</keyword>
<dbReference type="GO" id="GO:0005634">
    <property type="term" value="C:nucleus"/>
    <property type="evidence" value="ECO:0007669"/>
    <property type="project" value="UniProtKB-SubCell"/>
</dbReference>
<keyword evidence="5 11" id="KW-0862">Zinc</keyword>
<evidence type="ECO:0000256" key="4">
    <source>
        <dbReference type="ARBA" id="ARBA00022771"/>
    </source>
</evidence>
<accession>A0A0K8WE74</accession>
<dbReference type="PANTHER" id="PTHR46105:SF5">
    <property type="entry name" value="ZINC FINGER AND BTB DOMAIN-CONTAINING PROTEIN 44 ISOFORM X1"/>
    <property type="match status" value="1"/>
</dbReference>
<keyword evidence="6" id="KW-0805">Transcription regulation</keyword>
<evidence type="ECO:0000256" key="9">
    <source>
        <dbReference type="ARBA" id="ARBA00023242"/>
    </source>
</evidence>
<dbReference type="InterPro" id="IPR012934">
    <property type="entry name" value="Znf_AD"/>
</dbReference>
<dbReference type="SMART" id="SM00355">
    <property type="entry name" value="ZnF_C2H2"/>
    <property type="match status" value="7"/>
</dbReference>